<evidence type="ECO:0000256" key="2">
    <source>
        <dbReference type="ARBA" id="ARBA00022553"/>
    </source>
</evidence>
<dbReference type="Proteomes" id="UP001516400">
    <property type="component" value="Unassembled WGS sequence"/>
</dbReference>
<keyword evidence="17" id="KW-1185">Reference proteome</keyword>
<comment type="caution">
    <text evidence="16">The sequence shown here is derived from an EMBL/GenBank/DDBJ whole genome shotgun (WGS) entry which is preliminary data.</text>
</comment>
<evidence type="ECO:0000256" key="3">
    <source>
        <dbReference type="ARBA" id="ARBA00022692"/>
    </source>
</evidence>
<name>A0ABD2MTD1_9CUCU</name>
<evidence type="ECO:0000259" key="15">
    <source>
        <dbReference type="PROSITE" id="PS50056"/>
    </source>
</evidence>
<evidence type="ECO:0000256" key="8">
    <source>
        <dbReference type="ARBA" id="ARBA00023170"/>
    </source>
</evidence>
<dbReference type="PANTHER" id="PTHR46106:SF4">
    <property type="entry name" value="IA-2 PROTEIN TYROSINE PHOSPHATASE, ISOFORM C"/>
    <property type="match status" value="1"/>
</dbReference>
<evidence type="ECO:0000256" key="9">
    <source>
        <dbReference type="ARBA" id="ARBA00023180"/>
    </source>
</evidence>
<evidence type="ECO:0000256" key="4">
    <source>
        <dbReference type="ARBA" id="ARBA00022729"/>
    </source>
</evidence>
<dbReference type="Gene3D" id="3.90.190.10">
    <property type="entry name" value="Protein tyrosine phosphatase superfamily"/>
    <property type="match status" value="1"/>
</dbReference>
<keyword evidence="7 13" id="KW-0472">Membrane</keyword>
<feature type="domain" description="Tyrosine specific protein phosphatases" evidence="15">
    <location>
        <begin position="873"/>
        <end position="945"/>
    </location>
</feature>
<feature type="compositionally biased region" description="Low complexity" evidence="12">
    <location>
        <begin position="652"/>
        <end position="666"/>
    </location>
</feature>
<dbReference type="GO" id="GO:0009653">
    <property type="term" value="P:anatomical structure morphogenesis"/>
    <property type="evidence" value="ECO:0007669"/>
    <property type="project" value="UniProtKB-ARBA"/>
</dbReference>
<keyword evidence="8" id="KW-0675">Receptor</keyword>
<evidence type="ECO:0000256" key="12">
    <source>
        <dbReference type="SAM" id="MobiDB-lite"/>
    </source>
</evidence>
<dbReference type="PROSITE" id="PS50055">
    <property type="entry name" value="TYR_PHOSPHATASE_PTP"/>
    <property type="match status" value="1"/>
</dbReference>
<evidence type="ECO:0000256" key="5">
    <source>
        <dbReference type="ARBA" id="ARBA00022989"/>
    </source>
</evidence>
<gene>
    <name evidence="16" type="ORF">HHI36_008697</name>
</gene>
<dbReference type="InterPro" id="IPR016130">
    <property type="entry name" value="Tyr_Pase_AS"/>
</dbReference>
<dbReference type="InterPro" id="IPR000242">
    <property type="entry name" value="PTP_cat"/>
</dbReference>
<keyword evidence="2" id="KW-0597">Phosphoprotein</keyword>
<reference evidence="16 17" key="1">
    <citation type="journal article" date="2021" name="BMC Biol.">
        <title>Horizontally acquired antibacterial genes associated with adaptive radiation of ladybird beetles.</title>
        <authorList>
            <person name="Li H.S."/>
            <person name="Tang X.F."/>
            <person name="Huang Y.H."/>
            <person name="Xu Z.Y."/>
            <person name="Chen M.L."/>
            <person name="Du X.Y."/>
            <person name="Qiu B.Y."/>
            <person name="Chen P.T."/>
            <person name="Zhang W."/>
            <person name="Slipinski A."/>
            <person name="Escalona H.E."/>
            <person name="Waterhouse R.M."/>
            <person name="Zwick A."/>
            <person name="Pang H."/>
        </authorList>
    </citation>
    <scope>NUCLEOTIDE SEQUENCE [LARGE SCALE GENOMIC DNA]</scope>
    <source>
        <strain evidence="16">SYSU2018</strain>
    </source>
</reference>
<dbReference type="AlphaFoldDB" id="A0ABD2MTD1"/>
<dbReference type="GO" id="GO:0030658">
    <property type="term" value="C:transport vesicle membrane"/>
    <property type="evidence" value="ECO:0007669"/>
    <property type="project" value="UniProtKB-SubCell"/>
</dbReference>
<keyword evidence="4" id="KW-0732">Signal</keyword>
<feature type="transmembrane region" description="Helical" evidence="13">
    <location>
        <begin position="573"/>
        <end position="597"/>
    </location>
</feature>
<dbReference type="InterPro" id="IPR021613">
    <property type="entry name" value="Receptor_IA-2_dom"/>
</dbReference>
<evidence type="ECO:0000256" key="6">
    <source>
        <dbReference type="ARBA" id="ARBA00023018"/>
    </source>
</evidence>
<keyword evidence="10" id="KW-0968">Cytoplasmic vesicle</keyword>
<dbReference type="SMART" id="SM00404">
    <property type="entry name" value="PTPc_motif"/>
    <property type="match status" value="1"/>
</dbReference>
<dbReference type="FunFam" id="3.90.190.10:FF:000017">
    <property type="entry name" value="receptor-type tyrosine-protein phosphatase-like N isoform X2"/>
    <property type="match status" value="1"/>
</dbReference>
<evidence type="ECO:0000259" key="14">
    <source>
        <dbReference type="PROSITE" id="PS50055"/>
    </source>
</evidence>
<dbReference type="PRINTS" id="PR00700">
    <property type="entry name" value="PRTYPHPHTASE"/>
</dbReference>
<keyword evidence="6" id="KW-0770">Synapse</keyword>
<keyword evidence="3 13" id="KW-0812">Transmembrane</keyword>
<keyword evidence="9" id="KW-0325">Glycoprotein</keyword>
<dbReference type="PANTHER" id="PTHR46106">
    <property type="entry name" value="IA-2 PROTEIN TYROSINE PHOSPHATASE, ISOFORM C"/>
    <property type="match status" value="1"/>
</dbReference>
<dbReference type="InterPro" id="IPR033522">
    <property type="entry name" value="IA-2/IA-2_beta"/>
</dbReference>
<evidence type="ECO:0000256" key="10">
    <source>
        <dbReference type="ARBA" id="ARBA00023329"/>
    </source>
</evidence>
<dbReference type="Pfam" id="PF11548">
    <property type="entry name" value="Receptor_IA-2"/>
    <property type="match status" value="1"/>
</dbReference>
<dbReference type="SMART" id="SM00194">
    <property type="entry name" value="PTPc"/>
    <property type="match status" value="1"/>
</dbReference>
<accession>A0ABD2MTD1</accession>
<evidence type="ECO:0000313" key="16">
    <source>
        <dbReference type="EMBL" id="KAL3269633.1"/>
    </source>
</evidence>
<feature type="region of interest" description="Disordered" evidence="12">
    <location>
        <begin position="388"/>
        <end position="409"/>
    </location>
</feature>
<evidence type="ECO:0000256" key="11">
    <source>
        <dbReference type="ARBA" id="ARBA00034103"/>
    </source>
</evidence>
<organism evidence="16 17">
    <name type="scientific">Cryptolaemus montrouzieri</name>
    <dbReference type="NCBI Taxonomy" id="559131"/>
    <lineage>
        <taxon>Eukaryota</taxon>
        <taxon>Metazoa</taxon>
        <taxon>Ecdysozoa</taxon>
        <taxon>Arthropoda</taxon>
        <taxon>Hexapoda</taxon>
        <taxon>Insecta</taxon>
        <taxon>Pterygota</taxon>
        <taxon>Neoptera</taxon>
        <taxon>Endopterygota</taxon>
        <taxon>Coleoptera</taxon>
        <taxon>Polyphaga</taxon>
        <taxon>Cucujiformia</taxon>
        <taxon>Coccinelloidea</taxon>
        <taxon>Coccinellidae</taxon>
        <taxon>Scymninae</taxon>
        <taxon>Scymnini</taxon>
        <taxon>Cryptolaemus</taxon>
    </lineage>
</organism>
<dbReference type="SUPFAM" id="SSF52799">
    <property type="entry name" value="(Phosphotyrosine protein) phosphatases II"/>
    <property type="match status" value="1"/>
</dbReference>
<comment type="subcellular location">
    <subcellularLocation>
        <location evidence="1">Cytoplasmic vesicle</location>
        <location evidence="1">Secretory vesicle membrane</location>
        <topology evidence="1">Single-pass type I membrane protein</topology>
    </subcellularLocation>
    <subcellularLocation>
        <location evidence="11">Synapse</location>
    </subcellularLocation>
</comment>
<protein>
    <recommendedName>
        <fullName evidence="18">Receptor-type tyrosine-protein phosphatase N2</fullName>
    </recommendedName>
</protein>
<dbReference type="EMBL" id="JABFTP020000021">
    <property type="protein sequence ID" value="KAL3269633.1"/>
    <property type="molecule type" value="Genomic_DNA"/>
</dbReference>
<keyword evidence="5 13" id="KW-1133">Transmembrane helix</keyword>
<evidence type="ECO:0000256" key="13">
    <source>
        <dbReference type="SAM" id="Phobius"/>
    </source>
</evidence>
<dbReference type="Pfam" id="PF00102">
    <property type="entry name" value="Y_phosphatase"/>
    <property type="match status" value="1"/>
</dbReference>
<dbReference type="PROSITE" id="PS00383">
    <property type="entry name" value="TYR_PHOSPHATASE_1"/>
    <property type="match status" value="1"/>
</dbReference>
<dbReference type="InterPro" id="IPR003595">
    <property type="entry name" value="Tyr_Pase_cat"/>
</dbReference>
<dbReference type="InterPro" id="IPR000387">
    <property type="entry name" value="Tyr_Pase_dom"/>
</dbReference>
<dbReference type="GO" id="GO:0045202">
    <property type="term" value="C:synapse"/>
    <property type="evidence" value="ECO:0007669"/>
    <property type="project" value="UniProtKB-SubCell"/>
</dbReference>
<evidence type="ECO:0000313" key="17">
    <source>
        <dbReference type="Proteomes" id="UP001516400"/>
    </source>
</evidence>
<proteinExistence type="predicted"/>
<evidence type="ECO:0000256" key="1">
    <source>
        <dbReference type="ARBA" id="ARBA00004212"/>
    </source>
</evidence>
<evidence type="ECO:0000256" key="7">
    <source>
        <dbReference type="ARBA" id="ARBA00023136"/>
    </source>
</evidence>
<dbReference type="PROSITE" id="PS50056">
    <property type="entry name" value="TYR_PHOSPHATASE_2"/>
    <property type="match status" value="1"/>
</dbReference>
<dbReference type="InterPro" id="IPR038112">
    <property type="entry name" value="Receptor_IA-2_ectodomain_sf"/>
</dbReference>
<dbReference type="InterPro" id="IPR029021">
    <property type="entry name" value="Prot-tyrosine_phosphatase-like"/>
</dbReference>
<sequence>MIVNLIFNKDKVYDDAISFVAGCLFSNRLCLEDEWCFDDYAFGRCTPAGDVDEEDIFRFDLKREELHELKRELQRLFALGYRWSHGYTQCRLQAMLYAMKHDIPFEEDACSHLVDQDLEGALKAMDVQDPMDPREVAIIKYTPSIVEGDGKYADEVYYPPSVGAIEREALRNKILSPNGIDILDMPDPYAEYQMVKRAWIPQMHRRSPPIITIKSTRDFADDDLLEFLTSPPIEERRPIQPAIPDNIEEEPELPLDIRMEMYPLIEFLDKNQLTPTELKMMLSQESYRALTRLLVQFDNTVRKQDYLMQEILAAQQGDLDEQLPDHFRIPTERMRENEEEEDGDFEISPGPTEILMELKNAQWPAERDNDFDESEQGTGQEIFRELEKSRQNQNRHSNHHHEAHPGVYTEGGVVYPESHTFNGNDLKRKGYINAMKMYMPYVMKKGPRGAPHPNPHKLDFYDMEENNDDYVFVGFSRDFKTWGQGQDIINNISYALHLEPSNFENGHVIGNVVTFKVLPNSKGMNASEVANRIVALKDQITQGTGLKIIQAGIKDQAKMQAVLSAPMINDNEFYIVIFMVCGVLGAMIVAAALLIIIRRHIKSKEKLQGLSKPDTEASKDYQDLCRARMSVKGQPVGDVHGRITSLSKESEQSPSSRSSTSSWSEEPALHNMDISTGHIVLNYMEDHLKNKDRLEQEWVALCAYVAEPCAITVALKKENIDKNRYPEIVPYDHSRVVLNELSNANGSDYINASSITDHDPRNPAYIATQGPLPHTSADFWQLIWEQGAVVIVMLTRLTESGTAMCHRYWPEEGSELYHIYEVHLVSEHIWCDDYLVRSFYLKNARTGETRTVTQFHFLSWAETGVPASTKALLEFRRKVNKSYRGRSCPIVVHCSDGAGRTGTYCLIDMVLSRMAKGAKEIDIAATLEHLRDQRVKMVASKQQFEFVLTAVAEEVHAILKVLPSQPTASQQEKEK</sequence>
<feature type="domain" description="Tyrosine-protein phosphatase" evidence="14">
    <location>
        <begin position="694"/>
        <end position="954"/>
    </location>
</feature>
<dbReference type="Gene3D" id="3.30.70.2470">
    <property type="entry name" value="Protein-tyrosine phosphatase receptor IA-2 ectodomain"/>
    <property type="match status" value="1"/>
</dbReference>
<feature type="region of interest" description="Disordered" evidence="12">
    <location>
        <begin position="644"/>
        <end position="667"/>
    </location>
</feature>
<dbReference type="GO" id="GO:0048666">
    <property type="term" value="P:neuron development"/>
    <property type="evidence" value="ECO:0007669"/>
    <property type="project" value="UniProtKB-ARBA"/>
</dbReference>
<evidence type="ECO:0008006" key="18">
    <source>
        <dbReference type="Google" id="ProtNLM"/>
    </source>
</evidence>